<feature type="domain" description="CBS" evidence="4">
    <location>
        <begin position="97"/>
        <end position="161"/>
    </location>
</feature>
<proteinExistence type="predicted"/>
<dbReference type="OrthoDB" id="449052at2759"/>
<dbReference type="eggNOG" id="KOG1764">
    <property type="taxonomic scope" value="Eukaryota"/>
</dbReference>
<name>F2TWB2_SALR5</name>
<evidence type="ECO:0000313" key="5">
    <source>
        <dbReference type="EMBL" id="EGD72358.1"/>
    </source>
</evidence>
<dbReference type="InParanoid" id="F2TWB2"/>
<keyword evidence="1" id="KW-0677">Repeat</keyword>
<organism evidence="6">
    <name type="scientific">Salpingoeca rosetta (strain ATCC 50818 / BSB-021)</name>
    <dbReference type="NCBI Taxonomy" id="946362"/>
    <lineage>
        <taxon>Eukaryota</taxon>
        <taxon>Choanoflagellata</taxon>
        <taxon>Craspedida</taxon>
        <taxon>Salpingoecidae</taxon>
        <taxon>Salpingoeca</taxon>
    </lineage>
</organism>
<accession>F2TWB2</accession>
<dbReference type="InterPro" id="IPR046342">
    <property type="entry name" value="CBS_dom_sf"/>
</dbReference>
<dbReference type="PANTHER" id="PTHR13780">
    <property type="entry name" value="AMP-ACTIVATED PROTEIN KINASE, GAMMA REGULATORY SUBUNIT"/>
    <property type="match status" value="1"/>
</dbReference>
<dbReference type="GeneID" id="16067396"/>
<dbReference type="Proteomes" id="UP000007799">
    <property type="component" value="Unassembled WGS sequence"/>
</dbReference>
<evidence type="ECO:0000256" key="3">
    <source>
        <dbReference type="PROSITE-ProRule" id="PRU00703"/>
    </source>
</evidence>
<feature type="domain" description="CBS" evidence="4">
    <location>
        <begin position="252"/>
        <end position="311"/>
    </location>
</feature>
<dbReference type="AlphaFoldDB" id="F2TWB2"/>
<dbReference type="InterPro" id="IPR050511">
    <property type="entry name" value="AMPK_gamma/SDS23_families"/>
</dbReference>
<dbReference type="RefSeq" id="XP_004998927.1">
    <property type="nucleotide sequence ID" value="XM_004998870.1"/>
</dbReference>
<evidence type="ECO:0000313" key="6">
    <source>
        <dbReference type="Proteomes" id="UP000007799"/>
    </source>
</evidence>
<dbReference type="PROSITE" id="PS51371">
    <property type="entry name" value="CBS"/>
    <property type="match status" value="4"/>
</dbReference>
<sequence>MAGTAIAFLKSYPLSNFPAPEAIITVKETDTIASALKTLSANDILCAPVLSDDGSCVGLIDMSAILRTILHPLANVKDKRTVLEDLVALDAIVQKPIKSQPSLYLQEDMELVSHKGSLLDACKLLGTMNVHRVIVVDDDNNIVNLITQSAVVRVLADNLPKLQPVINKSLREIRLATPSTIVSCPATCTTIDAFEHMSKHEVSAMPVLDDENRILGNVSVRSLRDLISNPASYRTLKRPVTEFLTTVVPDTMRDEMVPAITCKTSTTMDIVVQRMSISRIHRIYVEDEQGNLLRIVSLSDVLAALVTPDAS</sequence>
<dbReference type="InterPro" id="IPR000644">
    <property type="entry name" value="CBS_dom"/>
</dbReference>
<dbReference type="Gene3D" id="3.10.580.10">
    <property type="entry name" value="CBS-domain"/>
    <property type="match status" value="2"/>
</dbReference>
<keyword evidence="2 3" id="KW-0129">CBS domain</keyword>
<dbReference type="KEGG" id="sre:PTSG_00378"/>
<keyword evidence="6" id="KW-1185">Reference proteome</keyword>
<reference evidence="5" key="1">
    <citation type="submission" date="2009-08" db="EMBL/GenBank/DDBJ databases">
        <title>Annotation of Salpingoeca rosetta.</title>
        <authorList>
            <consortium name="The Broad Institute Genome Sequencing Platform"/>
            <person name="Russ C."/>
            <person name="Cuomo C."/>
            <person name="Burger G."/>
            <person name="Gray M.W."/>
            <person name="Holland P.W.H."/>
            <person name="King N."/>
            <person name="Lang F.B.F."/>
            <person name="Roger A.J."/>
            <person name="Ruiz-Trillo I."/>
            <person name="Young S.K."/>
            <person name="Zeng Q."/>
            <person name="Gargeya S."/>
            <person name="Alvarado L."/>
            <person name="Berlin A."/>
            <person name="Chapman S.B."/>
            <person name="Chen Z."/>
            <person name="Freedman E."/>
            <person name="Gellesch M."/>
            <person name="Goldberg J."/>
            <person name="Griggs A."/>
            <person name="Gujja S."/>
            <person name="Heilman E."/>
            <person name="Heiman D."/>
            <person name="Howarth C."/>
            <person name="Mehta T."/>
            <person name="Neiman D."/>
            <person name="Pearson M."/>
            <person name="Roberts A."/>
            <person name="Saif S."/>
            <person name="Shea T."/>
            <person name="Shenoy N."/>
            <person name="Sisk P."/>
            <person name="Stolte C."/>
            <person name="Sykes S."/>
            <person name="White J."/>
            <person name="Yandava C."/>
            <person name="Haas B."/>
            <person name="Nusbaum C."/>
            <person name="Birren B."/>
        </authorList>
    </citation>
    <scope>NUCLEOTIDE SEQUENCE [LARGE SCALE GENOMIC DNA]</scope>
    <source>
        <strain evidence="5">ATCC 50818</strain>
    </source>
</reference>
<evidence type="ECO:0000256" key="1">
    <source>
        <dbReference type="ARBA" id="ARBA00022737"/>
    </source>
</evidence>
<feature type="domain" description="CBS" evidence="4">
    <location>
        <begin position="18"/>
        <end position="75"/>
    </location>
</feature>
<dbReference type="EMBL" id="GL832955">
    <property type="protein sequence ID" value="EGD72358.1"/>
    <property type="molecule type" value="Genomic_DNA"/>
</dbReference>
<dbReference type="SUPFAM" id="SSF54631">
    <property type="entry name" value="CBS-domain pair"/>
    <property type="match status" value="2"/>
</dbReference>
<dbReference type="SMART" id="SM00116">
    <property type="entry name" value="CBS"/>
    <property type="match status" value="4"/>
</dbReference>
<dbReference type="STRING" id="946362.F2TWB2"/>
<dbReference type="Pfam" id="PF00571">
    <property type="entry name" value="CBS"/>
    <property type="match status" value="4"/>
</dbReference>
<protein>
    <recommendedName>
        <fullName evidence="4">CBS domain-containing protein</fullName>
    </recommendedName>
</protein>
<gene>
    <name evidence="5" type="ORF">PTSG_00378</name>
</gene>
<dbReference type="PANTHER" id="PTHR13780:SF36">
    <property type="entry name" value="CBS DOMAIN-CONTAINING PROTEIN"/>
    <property type="match status" value="1"/>
</dbReference>
<dbReference type="OMA" id="TEYIACN"/>
<evidence type="ECO:0000256" key="2">
    <source>
        <dbReference type="ARBA" id="ARBA00023122"/>
    </source>
</evidence>
<evidence type="ECO:0000259" key="4">
    <source>
        <dbReference type="PROSITE" id="PS51371"/>
    </source>
</evidence>
<feature type="domain" description="CBS" evidence="4">
    <location>
        <begin position="176"/>
        <end position="236"/>
    </location>
</feature>
<dbReference type="CDD" id="cd02205">
    <property type="entry name" value="CBS_pair_SF"/>
    <property type="match status" value="2"/>
</dbReference>